<dbReference type="EMBL" id="MNPV01000001">
    <property type="protein sequence ID" value="ONH48020.1"/>
    <property type="molecule type" value="Genomic_DNA"/>
</dbReference>
<dbReference type="Proteomes" id="UP000188559">
    <property type="component" value="Unassembled WGS sequence"/>
</dbReference>
<proteinExistence type="predicted"/>
<name>A0A1V2JS73_PSEAZ</name>
<reference evidence="1 2" key="1">
    <citation type="submission" date="2016-10" db="EMBL/GenBank/DDBJ databases">
        <title>Pseudomonas lactis sp. nov. and Pseudomonas paralactis sp. nov., isolated from bovine raw milk.</title>
        <authorList>
            <person name="Von Neubeck M."/>
            <person name="Huptas C."/>
            <person name="Glueck C."/>
            <person name="Krewinkel M."/>
            <person name="Stoeckel M."/>
            <person name="Stressler T."/>
            <person name="Fischer L."/>
            <person name="Hinrichs J."/>
            <person name="Scherer S."/>
            <person name="Wenning M."/>
        </authorList>
    </citation>
    <scope>NUCLEOTIDE SEQUENCE [LARGE SCALE GENOMIC DNA]</scope>
    <source>
        <strain evidence="1 2">DSM 18862</strain>
    </source>
</reference>
<evidence type="ECO:0000313" key="2">
    <source>
        <dbReference type="Proteomes" id="UP000188559"/>
    </source>
</evidence>
<dbReference type="AlphaFoldDB" id="A0A1V2JS73"/>
<evidence type="ECO:0000313" key="1">
    <source>
        <dbReference type="EMBL" id="ONH48020.1"/>
    </source>
</evidence>
<accession>A0A1V2JS73</accession>
<gene>
    <name evidence="1" type="ORF">BLL37_01285</name>
</gene>
<organism evidence="1 2">
    <name type="scientific">Pseudomonas azotoformans</name>
    <dbReference type="NCBI Taxonomy" id="47878"/>
    <lineage>
        <taxon>Bacteria</taxon>
        <taxon>Pseudomonadati</taxon>
        <taxon>Pseudomonadota</taxon>
        <taxon>Gammaproteobacteria</taxon>
        <taxon>Pseudomonadales</taxon>
        <taxon>Pseudomonadaceae</taxon>
        <taxon>Pseudomonas</taxon>
    </lineage>
</organism>
<sequence>MLAKIANDNAGCLTKPIKFKFFASKLAPTTQSSQAFMTIVGCIGHRAGLYCRAFLASRLHHFGVPWKGGPSRPMQHWAHLY</sequence>
<keyword evidence="2" id="KW-1185">Reference proteome</keyword>
<protein>
    <submittedName>
        <fullName evidence="1">Uncharacterized protein</fullName>
    </submittedName>
</protein>
<comment type="caution">
    <text evidence="1">The sequence shown here is derived from an EMBL/GenBank/DDBJ whole genome shotgun (WGS) entry which is preliminary data.</text>
</comment>